<evidence type="ECO:0000259" key="7">
    <source>
        <dbReference type="Pfam" id="PF00520"/>
    </source>
</evidence>
<feature type="transmembrane region" description="Helical" evidence="6">
    <location>
        <begin position="180"/>
        <end position="201"/>
    </location>
</feature>
<keyword evidence="4 6" id="KW-0472">Membrane</keyword>
<keyword evidence="9" id="KW-1185">Reference proteome</keyword>
<comment type="subcellular location">
    <subcellularLocation>
        <location evidence="1">Membrane</location>
        <topology evidence="1">Multi-pass membrane protein</topology>
    </subcellularLocation>
</comment>
<dbReference type="Gene3D" id="1.20.120.350">
    <property type="entry name" value="Voltage-gated potassium channels. Chain C"/>
    <property type="match status" value="1"/>
</dbReference>
<evidence type="ECO:0000313" key="8">
    <source>
        <dbReference type="EMBL" id="CAK0790519.1"/>
    </source>
</evidence>
<dbReference type="SUPFAM" id="SSF81324">
    <property type="entry name" value="Voltage-gated potassium channels"/>
    <property type="match status" value="1"/>
</dbReference>
<feature type="transmembrane region" description="Helical" evidence="6">
    <location>
        <begin position="95"/>
        <end position="114"/>
    </location>
</feature>
<dbReference type="Proteomes" id="UP001189429">
    <property type="component" value="Unassembled WGS sequence"/>
</dbReference>
<dbReference type="PANTHER" id="PTHR10037">
    <property type="entry name" value="VOLTAGE-GATED CATION CHANNEL CALCIUM AND SODIUM"/>
    <property type="match status" value="1"/>
</dbReference>
<sequence length="394" mass="45668">MSWVRCLRLARLIRFVKLMNVIRRMGWEWTRHDAFELFILAVIVLSSLAMGVQADAPDLVDWHLVENVFLVVFSFELFARLMLEGASYFYNRREFIWNWLDFVIVCSGWLDFVFQPENFHILASLMGMPDLNPPTFFTRIAQLLRILRLLRIMRLVKLIKKVPALWSLWQGVGEAISSMVWVLVLTVVVLYAFSVLMVYIVKDASIYPHGPPEPVATVFPDVWGSVFSLFTVMNGDDLEYFDPMIDSFQPAQCIYVVFIILSTWAILSILTAVVSEKMIKTTQAEQSRRQTEEKAEHMKKLEEEVKRVFEEADDEGGLESSTGKIKRETLVRILRQDGQIMERISKQTGLEFDWGGWRMWPSCSVSTRTARERWTRSFSSAVWRGSPTALPKAR</sequence>
<organism evidence="8 9">
    <name type="scientific">Prorocentrum cordatum</name>
    <dbReference type="NCBI Taxonomy" id="2364126"/>
    <lineage>
        <taxon>Eukaryota</taxon>
        <taxon>Sar</taxon>
        <taxon>Alveolata</taxon>
        <taxon>Dinophyceae</taxon>
        <taxon>Prorocentrales</taxon>
        <taxon>Prorocentraceae</taxon>
        <taxon>Prorocentrum</taxon>
    </lineage>
</organism>
<evidence type="ECO:0000313" key="9">
    <source>
        <dbReference type="Proteomes" id="UP001189429"/>
    </source>
</evidence>
<feature type="domain" description="Ion transport" evidence="7">
    <location>
        <begin position="33"/>
        <end position="284"/>
    </location>
</feature>
<comment type="caution">
    <text evidence="8">The sequence shown here is derived from an EMBL/GenBank/DDBJ whole genome shotgun (WGS) entry which is preliminary data.</text>
</comment>
<reference evidence="8" key="1">
    <citation type="submission" date="2023-10" db="EMBL/GenBank/DDBJ databases">
        <authorList>
            <person name="Chen Y."/>
            <person name="Shah S."/>
            <person name="Dougan E. K."/>
            <person name="Thang M."/>
            <person name="Chan C."/>
        </authorList>
    </citation>
    <scope>NUCLEOTIDE SEQUENCE [LARGE SCALE GENOMIC DNA]</scope>
</reference>
<keyword evidence="5" id="KW-0175">Coiled coil</keyword>
<dbReference type="EMBL" id="CAUYUJ010000440">
    <property type="protein sequence ID" value="CAK0790519.1"/>
    <property type="molecule type" value="Genomic_DNA"/>
</dbReference>
<protein>
    <recommendedName>
        <fullName evidence="7">Ion transport domain-containing protein</fullName>
    </recommendedName>
</protein>
<evidence type="ECO:0000256" key="2">
    <source>
        <dbReference type="ARBA" id="ARBA00022692"/>
    </source>
</evidence>
<feature type="coiled-coil region" evidence="5">
    <location>
        <begin position="284"/>
        <end position="311"/>
    </location>
</feature>
<dbReference type="PANTHER" id="PTHR10037:SF62">
    <property type="entry name" value="SODIUM CHANNEL PROTEIN 60E"/>
    <property type="match status" value="1"/>
</dbReference>
<dbReference type="Pfam" id="PF00520">
    <property type="entry name" value="Ion_trans"/>
    <property type="match status" value="1"/>
</dbReference>
<dbReference type="Gene3D" id="1.10.287.70">
    <property type="match status" value="1"/>
</dbReference>
<dbReference type="InterPro" id="IPR027359">
    <property type="entry name" value="Volt_channel_dom_sf"/>
</dbReference>
<accession>A0ABN9PJU5</accession>
<feature type="transmembrane region" description="Helical" evidence="6">
    <location>
        <begin position="64"/>
        <end position="83"/>
    </location>
</feature>
<evidence type="ECO:0000256" key="1">
    <source>
        <dbReference type="ARBA" id="ARBA00004141"/>
    </source>
</evidence>
<dbReference type="InterPro" id="IPR043203">
    <property type="entry name" value="VGCC_Ca_Na"/>
</dbReference>
<keyword evidence="3 6" id="KW-1133">Transmembrane helix</keyword>
<keyword evidence="2 6" id="KW-0812">Transmembrane</keyword>
<feature type="transmembrane region" description="Helical" evidence="6">
    <location>
        <begin position="254"/>
        <end position="274"/>
    </location>
</feature>
<dbReference type="InterPro" id="IPR005821">
    <property type="entry name" value="Ion_trans_dom"/>
</dbReference>
<evidence type="ECO:0000256" key="4">
    <source>
        <dbReference type="ARBA" id="ARBA00023136"/>
    </source>
</evidence>
<proteinExistence type="predicted"/>
<evidence type="ECO:0000256" key="5">
    <source>
        <dbReference type="SAM" id="Coils"/>
    </source>
</evidence>
<name>A0ABN9PJU5_9DINO</name>
<evidence type="ECO:0000256" key="6">
    <source>
        <dbReference type="SAM" id="Phobius"/>
    </source>
</evidence>
<evidence type="ECO:0000256" key="3">
    <source>
        <dbReference type="ARBA" id="ARBA00022989"/>
    </source>
</evidence>
<gene>
    <name evidence="8" type="ORF">PCOR1329_LOCUS1777</name>
</gene>